<dbReference type="Pfam" id="PF00392">
    <property type="entry name" value="GntR"/>
    <property type="match status" value="1"/>
</dbReference>
<dbReference type="GO" id="GO:0003677">
    <property type="term" value="F:DNA binding"/>
    <property type="evidence" value="ECO:0007669"/>
    <property type="project" value="UniProtKB-KW"/>
</dbReference>
<dbReference type="RefSeq" id="WP_182896592.1">
    <property type="nucleotide sequence ID" value="NZ_JACGZW010000024.1"/>
</dbReference>
<dbReference type="PROSITE" id="PS50949">
    <property type="entry name" value="HTH_GNTR"/>
    <property type="match status" value="1"/>
</dbReference>
<keyword evidence="6" id="KW-1185">Reference proteome</keyword>
<reference evidence="5 6" key="1">
    <citation type="submission" date="2020-08" db="EMBL/GenBank/DDBJ databases">
        <title>Amycolatopsis sp. nov. DR6-1 isolated from Dendrobium heterocarpum.</title>
        <authorList>
            <person name="Tedsree N."/>
            <person name="Kuncharoen N."/>
            <person name="Likhitwitayawuid K."/>
            <person name="Tanasupawat S."/>
        </authorList>
    </citation>
    <scope>NUCLEOTIDE SEQUENCE [LARGE SCALE GENOMIC DNA]</scope>
    <source>
        <strain evidence="5 6">DR6-1</strain>
    </source>
</reference>
<proteinExistence type="predicted"/>
<dbReference type="SUPFAM" id="SSF48008">
    <property type="entry name" value="GntR ligand-binding domain-like"/>
    <property type="match status" value="1"/>
</dbReference>
<dbReference type="InterPro" id="IPR008920">
    <property type="entry name" value="TF_FadR/GntR_C"/>
</dbReference>
<dbReference type="Gene3D" id="1.20.120.530">
    <property type="entry name" value="GntR ligand-binding domain-like"/>
    <property type="match status" value="1"/>
</dbReference>
<feature type="domain" description="HTH gntR-type" evidence="4">
    <location>
        <begin position="11"/>
        <end position="79"/>
    </location>
</feature>
<organism evidence="5 6">
    <name type="scientific">Amycolatopsis dendrobii</name>
    <dbReference type="NCBI Taxonomy" id="2760662"/>
    <lineage>
        <taxon>Bacteria</taxon>
        <taxon>Bacillati</taxon>
        <taxon>Actinomycetota</taxon>
        <taxon>Actinomycetes</taxon>
        <taxon>Pseudonocardiales</taxon>
        <taxon>Pseudonocardiaceae</taxon>
        <taxon>Amycolatopsis</taxon>
    </lineage>
</organism>
<dbReference type="InterPro" id="IPR011711">
    <property type="entry name" value="GntR_C"/>
</dbReference>
<dbReference type="SUPFAM" id="SSF46785">
    <property type="entry name" value="Winged helix' DNA-binding domain"/>
    <property type="match status" value="1"/>
</dbReference>
<dbReference type="PANTHER" id="PTHR43537">
    <property type="entry name" value="TRANSCRIPTIONAL REGULATOR, GNTR FAMILY"/>
    <property type="match status" value="1"/>
</dbReference>
<evidence type="ECO:0000259" key="4">
    <source>
        <dbReference type="PROSITE" id="PS50949"/>
    </source>
</evidence>
<dbReference type="PRINTS" id="PR00035">
    <property type="entry name" value="HTHGNTR"/>
</dbReference>
<dbReference type="PANTHER" id="PTHR43537:SF5">
    <property type="entry name" value="UXU OPERON TRANSCRIPTIONAL REGULATOR"/>
    <property type="match status" value="1"/>
</dbReference>
<gene>
    <name evidence="5" type="ORF">H4281_42920</name>
</gene>
<dbReference type="InterPro" id="IPR036388">
    <property type="entry name" value="WH-like_DNA-bd_sf"/>
</dbReference>
<protein>
    <submittedName>
        <fullName evidence="5">FadR family transcriptional regulator</fullName>
    </submittedName>
</protein>
<keyword evidence="1" id="KW-0805">Transcription regulation</keyword>
<dbReference type="CDD" id="cd07377">
    <property type="entry name" value="WHTH_GntR"/>
    <property type="match status" value="1"/>
</dbReference>
<dbReference type="GO" id="GO:0003700">
    <property type="term" value="F:DNA-binding transcription factor activity"/>
    <property type="evidence" value="ECO:0007669"/>
    <property type="project" value="InterPro"/>
</dbReference>
<dbReference type="EMBL" id="JACGZW010000024">
    <property type="protein sequence ID" value="MBB1159939.1"/>
    <property type="molecule type" value="Genomic_DNA"/>
</dbReference>
<evidence type="ECO:0000313" key="5">
    <source>
        <dbReference type="EMBL" id="MBB1159939.1"/>
    </source>
</evidence>
<evidence type="ECO:0000313" key="6">
    <source>
        <dbReference type="Proteomes" id="UP000526734"/>
    </source>
</evidence>
<dbReference type="AlphaFoldDB" id="A0A7W3W6U8"/>
<dbReference type="SMART" id="SM00895">
    <property type="entry name" value="FCD"/>
    <property type="match status" value="1"/>
</dbReference>
<sequence length="233" mass="24962">MTRATAGRPRPAHGDPLAAEILRLIRELGLRAGDPMPTELELIDRLAVSRNTVREAIRGLRALGIVDIRHGHGTFVGEGSLAVLAPSLVFRTLADGGAGGLLNLVDIRELVEVGTMDVLAGAFSDETLARLEGLCDEMIRTSLDPAVDREFHRTLYAGLANPLVGQLVDLFWDSYHSAESELTLPADAANVAHTAEQHRAIVKALRAGDAARARTAMTEHFADIRARLARAGG</sequence>
<evidence type="ECO:0000256" key="2">
    <source>
        <dbReference type="ARBA" id="ARBA00023125"/>
    </source>
</evidence>
<dbReference type="InterPro" id="IPR036390">
    <property type="entry name" value="WH_DNA-bd_sf"/>
</dbReference>
<keyword evidence="2" id="KW-0238">DNA-binding</keyword>
<dbReference type="Pfam" id="PF07729">
    <property type="entry name" value="FCD"/>
    <property type="match status" value="1"/>
</dbReference>
<evidence type="ECO:0000256" key="1">
    <source>
        <dbReference type="ARBA" id="ARBA00023015"/>
    </source>
</evidence>
<dbReference type="Gene3D" id="1.10.10.10">
    <property type="entry name" value="Winged helix-like DNA-binding domain superfamily/Winged helix DNA-binding domain"/>
    <property type="match status" value="1"/>
</dbReference>
<dbReference type="SMART" id="SM00345">
    <property type="entry name" value="HTH_GNTR"/>
    <property type="match status" value="1"/>
</dbReference>
<accession>A0A7W3W6U8</accession>
<name>A0A7W3W6U8_9PSEU</name>
<comment type="caution">
    <text evidence="5">The sequence shown here is derived from an EMBL/GenBank/DDBJ whole genome shotgun (WGS) entry which is preliminary data.</text>
</comment>
<dbReference type="InterPro" id="IPR000524">
    <property type="entry name" value="Tscrpt_reg_HTH_GntR"/>
</dbReference>
<evidence type="ECO:0000256" key="3">
    <source>
        <dbReference type="ARBA" id="ARBA00023163"/>
    </source>
</evidence>
<dbReference type="Proteomes" id="UP000526734">
    <property type="component" value="Unassembled WGS sequence"/>
</dbReference>
<keyword evidence="3" id="KW-0804">Transcription</keyword>